<evidence type="ECO:0000256" key="1">
    <source>
        <dbReference type="SAM" id="MobiDB-lite"/>
    </source>
</evidence>
<feature type="compositionally biased region" description="Basic and acidic residues" evidence="1">
    <location>
        <begin position="1"/>
        <end position="18"/>
    </location>
</feature>
<gene>
    <name evidence="3" type="ORF">DAT39_015176</name>
</gene>
<keyword evidence="2" id="KW-0812">Transmembrane</keyword>
<accession>A0A8J4UCZ6</accession>
<dbReference type="EMBL" id="QNUK01000340">
    <property type="protein sequence ID" value="KAF5895092.1"/>
    <property type="molecule type" value="Genomic_DNA"/>
</dbReference>
<feature type="region of interest" description="Disordered" evidence="1">
    <location>
        <begin position="1"/>
        <end position="34"/>
    </location>
</feature>
<feature type="non-terminal residue" evidence="3">
    <location>
        <position position="215"/>
    </location>
</feature>
<dbReference type="SUPFAM" id="SSF48726">
    <property type="entry name" value="Immunoglobulin"/>
    <property type="match status" value="1"/>
</dbReference>
<dbReference type="Proteomes" id="UP000727407">
    <property type="component" value="Unassembled WGS sequence"/>
</dbReference>
<feature type="non-terminal residue" evidence="3">
    <location>
        <position position="1"/>
    </location>
</feature>
<feature type="transmembrane region" description="Helical" evidence="2">
    <location>
        <begin position="83"/>
        <end position="105"/>
    </location>
</feature>
<comment type="caution">
    <text evidence="3">The sequence shown here is derived from an EMBL/GenBank/DDBJ whole genome shotgun (WGS) entry which is preliminary data.</text>
</comment>
<dbReference type="AlphaFoldDB" id="A0A8J4UCZ6"/>
<proteinExistence type="predicted"/>
<keyword evidence="2" id="KW-0472">Membrane</keyword>
<organism evidence="3 4">
    <name type="scientific">Clarias magur</name>
    <name type="common">Asian catfish</name>
    <name type="synonym">Macropteronotus magur</name>
    <dbReference type="NCBI Taxonomy" id="1594786"/>
    <lineage>
        <taxon>Eukaryota</taxon>
        <taxon>Metazoa</taxon>
        <taxon>Chordata</taxon>
        <taxon>Craniata</taxon>
        <taxon>Vertebrata</taxon>
        <taxon>Euteleostomi</taxon>
        <taxon>Actinopterygii</taxon>
        <taxon>Neopterygii</taxon>
        <taxon>Teleostei</taxon>
        <taxon>Ostariophysi</taxon>
        <taxon>Siluriformes</taxon>
        <taxon>Clariidae</taxon>
        <taxon>Clarias</taxon>
    </lineage>
</organism>
<sequence length="215" mass="23472">KSNRARTESVRQSRDPGKRPSSIPAPSESRDMAEGSGSVVLQHITWPHDGDEDDDCSLDSHVRLSIVSSSMILSVSSRRYQDIMTSCFSLYIVWGTVCVSLLSAARQFSVSGTVGSTAVLPCKLASVGTGEPSVFWSTGSVTVFQRIGEKSVHTEGYEGRVDVPLEELNKGICALVFRDLRLNDTGVYTSEQPVRHRPNSLPSKVQLSHVKLSVY</sequence>
<dbReference type="OrthoDB" id="9898017at2759"/>
<reference evidence="3" key="1">
    <citation type="submission" date="2020-07" db="EMBL/GenBank/DDBJ databases">
        <title>Clarias magur genome sequencing, assembly and annotation.</title>
        <authorList>
            <person name="Kushwaha B."/>
            <person name="Kumar R."/>
            <person name="Das P."/>
            <person name="Joshi C.G."/>
            <person name="Kumar D."/>
            <person name="Nagpure N.S."/>
            <person name="Pandey M."/>
            <person name="Agarwal S."/>
            <person name="Srivastava S."/>
            <person name="Singh M."/>
            <person name="Sahoo L."/>
            <person name="Jayasankar P."/>
            <person name="Meher P.K."/>
            <person name="Koringa P.G."/>
            <person name="Iquebal M.A."/>
            <person name="Das S.P."/>
            <person name="Bit A."/>
            <person name="Patnaik S."/>
            <person name="Patel N."/>
            <person name="Shah T.M."/>
            <person name="Hinsu A."/>
            <person name="Jena J.K."/>
        </authorList>
    </citation>
    <scope>NUCLEOTIDE SEQUENCE</scope>
    <source>
        <strain evidence="3">CIFAMagur01</strain>
        <tissue evidence="3">Testis</tissue>
    </source>
</reference>
<name>A0A8J4UCZ6_CLAMG</name>
<evidence type="ECO:0000313" key="4">
    <source>
        <dbReference type="Proteomes" id="UP000727407"/>
    </source>
</evidence>
<dbReference type="InterPro" id="IPR036179">
    <property type="entry name" value="Ig-like_dom_sf"/>
</dbReference>
<protein>
    <submittedName>
        <fullName evidence="3">Antigen like protein</fullName>
    </submittedName>
</protein>
<dbReference type="InterPro" id="IPR013783">
    <property type="entry name" value="Ig-like_fold"/>
</dbReference>
<dbReference type="Gene3D" id="2.60.40.10">
    <property type="entry name" value="Immunoglobulins"/>
    <property type="match status" value="1"/>
</dbReference>
<evidence type="ECO:0000256" key="2">
    <source>
        <dbReference type="SAM" id="Phobius"/>
    </source>
</evidence>
<evidence type="ECO:0000313" key="3">
    <source>
        <dbReference type="EMBL" id="KAF5895092.1"/>
    </source>
</evidence>
<keyword evidence="4" id="KW-1185">Reference proteome</keyword>
<keyword evidence="2" id="KW-1133">Transmembrane helix</keyword>